<evidence type="ECO:0000256" key="1">
    <source>
        <dbReference type="ARBA" id="ARBA00004123"/>
    </source>
</evidence>
<gene>
    <name evidence="5" type="ORF">E3N88_16143</name>
</gene>
<dbReference type="AlphaFoldDB" id="A0A5N6NZP7"/>
<evidence type="ECO:0000313" key="6">
    <source>
        <dbReference type="Proteomes" id="UP000326396"/>
    </source>
</evidence>
<dbReference type="Proteomes" id="UP000326396">
    <property type="component" value="Linkage Group LG16"/>
</dbReference>
<dbReference type="PANTHER" id="PTHR46159:SF6">
    <property type="entry name" value="OS12G0605300 PROTEIN"/>
    <property type="match status" value="1"/>
</dbReference>
<dbReference type="PROSITE" id="PS51634">
    <property type="entry name" value="CRC"/>
    <property type="match status" value="1"/>
</dbReference>
<dbReference type="InterPro" id="IPR005172">
    <property type="entry name" value="CRC"/>
</dbReference>
<feature type="domain" description="CRC" evidence="4">
    <location>
        <begin position="9"/>
        <end position="136"/>
    </location>
</feature>
<dbReference type="GO" id="GO:0005634">
    <property type="term" value="C:nucleus"/>
    <property type="evidence" value="ECO:0007669"/>
    <property type="project" value="UniProtKB-SubCell"/>
</dbReference>
<evidence type="ECO:0000256" key="3">
    <source>
        <dbReference type="ARBA" id="ARBA00023242"/>
    </source>
</evidence>
<reference evidence="5 6" key="1">
    <citation type="submission" date="2019-05" db="EMBL/GenBank/DDBJ databases">
        <title>Mikania micrantha, genome provides insights into the molecular mechanism of rapid growth.</title>
        <authorList>
            <person name="Liu B."/>
        </authorList>
    </citation>
    <scope>NUCLEOTIDE SEQUENCE [LARGE SCALE GENOMIC DNA]</scope>
    <source>
        <strain evidence="5">NLD-2019</strain>
        <tissue evidence="5">Leaf</tissue>
    </source>
</reference>
<dbReference type="EMBL" id="SZYD01000008">
    <property type="protein sequence ID" value="KAD5508440.1"/>
    <property type="molecule type" value="Genomic_DNA"/>
</dbReference>
<evidence type="ECO:0000256" key="2">
    <source>
        <dbReference type="ARBA" id="ARBA00007267"/>
    </source>
</evidence>
<sequence>MSSTSSNDGRKRCKCKKSKCLKLYCECFATGFYCDASCSCHECFNNPDYEDIVEESRQLIASRNPNAFSSKIHGLIESPTSNNVEDGDQVKPVAGKHRWGCNCKKSMCQKKYCECNQAKVGCSDECRCQGCKNAYGKKADYNVYNKMQLVDSEFSPNEFNNPHNLTPLTPFQHNGHQYDPLTSGTYISSSESANSDMMLGTPNQNFDMVTFDQQAYPNASMNQFTPPYATNFHARHLHSVMNIPPMMDLPSSSTASESCFSMISWPGSSMTPVTAFSGPTVMNTNDIFYTGGVVPCLISPGNK</sequence>
<dbReference type="OrthoDB" id="6283463at2759"/>
<comment type="caution">
    <text evidence="5">The sequence shown here is derived from an EMBL/GenBank/DDBJ whole genome shotgun (WGS) entry which is preliminary data.</text>
</comment>
<dbReference type="SMART" id="SM01114">
    <property type="entry name" value="CXC"/>
    <property type="match status" value="2"/>
</dbReference>
<dbReference type="InterPro" id="IPR044522">
    <property type="entry name" value="TSO1-like"/>
</dbReference>
<protein>
    <recommendedName>
        <fullName evidence="4">CRC domain-containing protein</fullName>
    </recommendedName>
</protein>
<dbReference type="InterPro" id="IPR033467">
    <property type="entry name" value="Tesmin/TSO1-like_CXC"/>
</dbReference>
<dbReference type="PANTHER" id="PTHR46159">
    <property type="entry name" value="PROTEIN TESMIN/TSO1-LIKE CXC 2"/>
    <property type="match status" value="1"/>
</dbReference>
<accession>A0A5N6NZP7</accession>
<comment type="similarity">
    <text evidence="2">Belongs to the lin-54 family.</text>
</comment>
<dbReference type="Pfam" id="PF03638">
    <property type="entry name" value="TCR"/>
    <property type="match status" value="2"/>
</dbReference>
<evidence type="ECO:0000259" key="4">
    <source>
        <dbReference type="PROSITE" id="PS51634"/>
    </source>
</evidence>
<comment type="subcellular location">
    <subcellularLocation>
        <location evidence="1">Nucleus</location>
    </subcellularLocation>
</comment>
<keyword evidence="3" id="KW-0539">Nucleus</keyword>
<name>A0A5N6NZP7_9ASTR</name>
<organism evidence="5 6">
    <name type="scientific">Mikania micrantha</name>
    <name type="common">bitter vine</name>
    <dbReference type="NCBI Taxonomy" id="192012"/>
    <lineage>
        <taxon>Eukaryota</taxon>
        <taxon>Viridiplantae</taxon>
        <taxon>Streptophyta</taxon>
        <taxon>Embryophyta</taxon>
        <taxon>Tracheophyta</taxon>
        <taxon>Spermatophyta</taxon>
        <taxon>Magnoliopsida</taxon>
        <taxon>eudicotyledons</taxon>
        <taxon>Gunneridae</taxon>
        <taxon>Pentapetalae</taxon>
        <taxon>asterids</taxon>
        <taxon>campanulids</taxon>
        <taxon>Asterales</taxon>
        <taxon>Asteraceae</taxon>
        <taxon>Asteroideae</taxon>
        <taxon>Heliantheae alliance</taxon>
        <taxon>Eupatorieae</taxon>
        <taxon>Mikania</taxon>
    </lineage>
</organism>
<proteinExistence type="inferred from homology"/>
<keyword evidence="6" id="KW-1185">Reference proteome</keyword>
<evidence type="ECO:0000313" key="5">
    <source>
        <dbReference type="EMBL" id="KAD5508440.1"/>
    </source>
</evidence>
<dbReference type="GO" id="GO:0003700">
    <property type="term" value="F:DNA-binding transcription factor activity"/>
    <property type="evidence" value="ECO:0007669"/>
    <property type="project" value="InterPro"/>
</dbReference>